<sequence>MLRKLDLSTGRPVWSAYRAPAVPTGSLTRDVKTDVLIVGMGISGAMMAEALTAGAHAVICIDRRGPLKGSTAATTALVQFEIDQPLSTLSRMIGKGQARQAWRRSRLAVSNLAARIAELGINCGISRTQSLYLAGTVLGPSELRDEAEARQMAGIGATYLTSAPLAGAFGIDRGGAILSHGNIALDPRKLTAGLLLKALERKARLYAPVEATAIEDSADEVVVATTDGPTITARHVVLATGYELIDIVPAAAHRVISTWAIATCPQPRKLWPGAAFIWEASDPYLYVRATADGRVICGGEDEEFLDETRRDKLIADKSARIAAKLDLMFPHLDTRPDFAWTGSFGTTTTGLPYIGAIPRHPRIHAVMGYGGNGITFSRIAAEIISASIGGLEDTDASLFAFNR</sequence>
<keyword evidence="1" id="KW-0560">Oxidoreductase</keyword>
<evidence type="ECO:0000313" key="3">
    <source>
        <dbReference type="EMBL" id="AGB44391.1"/>
    </source>
</evidence>
<evidence type="ECO:0000259" key="2">
    <source>
        <dbReference type="Pfam" id="PF01266"/>
    </source>
</evidence>
<dbReference type="RefSeq" id="WP_015315844.1">
    <property type="nucleotide sequence ID" value="NC_019973.1"/>
</dbReference>
<gene>
    <name evidence="3" type="ordered locus">Mesau_01945</name>
</gene>
<proteinExistence type="predicted"/>
<dbReference type="Proteomes" id="UP000010998">
    <property type="component" value="Chromosome"/>
</dbReference>
<dbReference type="GO" id="GO:0016491">
    <property type="term" value="F:oxidoreductase activity"/>
    <property type="evidence" value="ECO:0007669"/>
    <property type="project" value="UniProtKB-KW"/>
</dbReference>
<organism evidence="3 4">
    <name type="scientific">Mesorhizobium australicum (strain HAMBI 3006 / LMG 24608 / WSM2073)</name>
    <dbReference type="NCBI Taxonomy" id="754035"/>
    <lineage>
        <taxon>Bacteria</taxon>
        <taxon>Pseudomonadati</taxon>
        <taxon>Pseudomonadota</taxon>
        <taxon>Alphaproteobacteria</taxon>
        <taxon>Hyphomicrobiales</taxon>
        <taxon>Phyllobacteriaceae</taxon>
        <taxon>Mesorhizobium</taxon>
    </lineage>
</organism>
<keyword evidence="4" id="KW-1185">Reference proteome</keyword>
<dbReference type="InterPro" id="IPR036188">
    <property type="entry name" value="FAD/NAD-bd_sf"/>
</dbReference>
<dbReference type="SUPFAM" id="SSF51905">
    <property type="entry name" value="FAD/NAD(P)-binding domain"/>
    <property type="match status" value="1"/>
</dbReference>
<evidence type="ECO:0000256" key="1">
    <source>
        <dbReference type="ARBA" id="ARBA00023002"/>
    </source>
</evidence>
<dbReference type="GeneID" id="90989429"/>
<accession>L0KHB7</accession>
<feature type="domain" description="FAD dependent oxidoreductase" evidence="2">
    <location>
        <begin position="34"/>
        <end position="385"/>
    </location>
</feature>
<dbReference type="eggNOG" id="COG0665">
    <property type="taxonomic scope" value="Bacteria"/>
</dbReference>
<reference evidence="4" key="1">
    <citation type="submission" date="2012-02" db="EMBL/GenBank/DDBJ databases">
        <title>Complete sequence of Mesorhizobium australicum WSM2073.</title>
        <authorList>
            <person name="Lucas S."/>
            <person name="Han J."/>
            <person name="Lapidus A."/>
            <person name="Cheng J.-F."/>
            <person name="Goodwin L."/>
            <person name="Pitluck S."/>
            <person name="Peters L."/>
            <person name="Gu W."/>
            <person name="Detter J.C."/>
            <person name="Han C."/>
            <person name="Tapia R."/>
            <person name="Land M."/>
            <person name="Hauser L."/>
            <person name="Kyrpides N."/>
            <person name="Ivanova N."/>
            <person name="Pagani I."/>
            <person name="Reeve W.G."/>
            <person name="Howieson J.G."/>
            <person name="Tiwari R.P."/>
            <person name="O'Hara G.W."/>
            <person name="Atkins C.A."/>
            <person name="Ronson C.W."/>
            <person name="Nandasena K.G."/>
            <person name="Woyke T."/>
        </authorList>
    </citation>
    <scope>NUCLEOTIDE SEQUENCE [LARGE SCALE GENOMIC DNA]</scope>
    <source>
        <strain evidence="4">LMG 24608 / HAMBI 3006 / WSM2073</strain>
    </source>
</reference>
<dbReference type="Gene3D" id="3.50.50.60">
    <property type="entry name" value="FAD/NAD(P)-binding domain"/>
    <property type="match status" value="1"/>
</dbReference>
<dbReference type="AlphaFoldDB" id="L0KHB7"/>
<dbReference type="InterPro" id="IPR006076">
    <property type="entry name" value="FAD-dep_OxRdtase"/>
</dbReference>
<dbReference type="STRING" id="754035.Mesau_01945"/>
<protein>
    <submittedName>
        <fullName evidence="3">Glycine/D-amino acid oxidase, deaminating</fullName>
    </submittedName>
</protein>
<evidence type="ECO:0000313" key="4">
    <source>
        <dbReference type="Proteomes" id="UP000010998"/>
    </source>
</evidence>
<dbReference type="HOGENOM" id="CLU_007884_3_1_5"/>
<dbReference type="Pfam" id="PF01266">
    <property type="entry name" value="DAO"/>
    <property type="match status" value="1"/>
</dbReference>
<name>L0KHB7_MESAW</name>
<dbReference type="PANTHER" id="PTHR13847">
    <property type="entry name" value="SARCOSINE DEHYDROGENASE-RELATED"/>
    <property type="match status" value="1"/>
</dbReference>
<dbReference type="GO" id="GO:0005737">
    <property type="term" value="C:cytoplasm"/>
    <property type="evidence" value="ECO:0007669"/>
    <property type="project" value="TreeGrafter"/>
</dbReference>
<dbReference type="EMBL" id="CP003358">
    <property type="protein sequence ID" value="AGB44391.1"/>
    <property type="molecule type" value="Genomic_DNA"/>
</dbReference>
<dbReference type="OrthoDB" id="311718at2"/>
<dbReference type="KEGG" id="mam:Mesau_01945"/>
<dbReference type="PANTHER" id="PTHR13847:SF201">
    <property type="entry name" value="PUTATIBE OXIDOREDUCTASE"/>
    <property type="match status" value="1"/>
</dbReference>
<dbReference type="Gene3D" id="3.30.9.10">
    <property type="entry name" value="D-Amino Acid Oxidase, subunit A, domain 2"/>
    <property type="match status" value="1"/>
</dbReference>